<dbReference type="InterPro" id="IPR001732">
    <property type="entry name" value="UDP-Glc/GDP-Man_DH_N"/>
</dbReference>
<dbReference type="PANTHER" id="PTHR43750:SF2">
    <property type="entry name" value="UDP-GLUCOSE 6-DEHYDROGENASE"/>
    <property type="match status" value="1"/>
</dbReference>
<feature type="domain" description="UDP-glucose/GDP-mannose dehydrogenase dimerisation" evidence="2">
    <location>
        <begin position="169"/>
        <end position="265"/>
    </location>
</feature>
<dbReference type="GO" id="GO:0016616">
    <property type="term" value="F:oxidoreductase activity, acting on the CH-OH group of donors, NAD or NADP as acceptor"/>
    <property type="evidence" value="ECO:0007669"/>
    <property type="project" value="InterPro"/>
</dbReference>
<organism evidence="4 5">
    <name type="scientific">Candidatus Kaiserbacteria bacterium GW2011_GWC2_52_8b</name>
    <dbReference type="NCBI Taxonomy" id="1618676"/>
    <lineage>
        <taxon>Bacteria</taxon>
        <taxon>Candidatus Kaiseribacteriota</taxon>
    </lineage>
</organism>
<feature type="domain" description="UDP-glucose/GDP-mannose dehydrogenase N-terminal" evidence="3">
    <location>
        <begin position="48"/>
        <end position="142"/>
    </location>
</feature>
<accession>A0A0G1ZU01</accession>
<gene>
    <name evidence="4" type="ORF">UY74_C0007G0016</name>
</gene>
<evidence type="ECO:0000313" key="5">
    <source>
        <dbReference type="Proteomes" id="UP000034445"/>
    </source>
</evidence>
<dbReference type="EMBL" id="LCRF01000007">
    <property type="protein sequence ID" value="KKW31787.1"/>
    <property type="molecule type" value="Genomic_DNA"/>
</dbReference>
<comment type="similarity">
    <text evidence="1">Belongs to the UDP-glucose/GDP-mannose dehydrogenase family.</text>
</comment>
<comment type="caution">
    <text evidence="4">The sequence shown here is derived from an EMBL/GenBank/DDBJ whole genome shotgun (WGS) entry which is preliminary data.</text>
</comment>
<dbReference type="Pfam" id="PF00984">
    <property type="entry name" value="UDPG_MGDP_dh"/>
    <property type="match status" value="1"/>
</dbReference>
<dbReference type="SUPFAM" id="SSF48179">
    <property type="entry name" value="6-phosphogluconate dehydrogenase C-terminal domain-like"/>
    <property type="match status" value="1"/>
</dbReference>
<evidence type="ECO:0000313" key="4">
    <source>
        <dbReference type="EMBL" id="KKW31787.1"/>
    </source>
</evidence>
<dbReference type="InterPro" id="IPR036291">
    <property type="entry name" value="NAD(P)-bd_dom_sf"/>
</dbReference>
<dbReference type="Pfam" id="PF03721">
    <property type="entry name" value="UDPG_MGDP_dh_N"/>
    <property type="match status" value="1"/>
</dbReference>
<dbReference type="InterPro" id="IPR008927">
    <property type="entry name" value="6-PGluconate_DH-like_C_sf"/>
</dbReference>
<sequence length="306" mass="33693">MNGMRIGVVGVGMVGMPLKRYFEAVRGLTRGENLFLFDRDPAKGFFDDVERADIVFVAVPTPRAASGAANTSIVESAVAEFASSKIIILKSTVPPGTTERLQKQFPMHRFLFNPEFLTEQRAWEDFVYPDRQLVGWTAESRSAAGDILALLPAASVSSPSDSLDLTATEAEIVKYAGNVLLARKVVFANAIYDIASHHGVDYEKIRAAFSADSRIGASHLDVYHGGYRGYGGYCFVKDTDGLIAHAEERGLARVRALLAADRTYNEELLRDQGLTPDDVSVHDYEWIAKKLGVRSPEVKKEFTKID</sequence>
<name>A0A0G1ZU01_9BACT</name>
<evidence type="ECO:0000256" key="1">
    <source>
        <dbReference type="ARBA" id="ARBA00006601"/>
    </source>
</evidence>
<dbReference type="PANTHER" id="PTHR43750">
    <property type="entry name" value="UDP-GLUCOSE 6-DEHYDROGENASE TUAD"/>
    <property type="match status" value="1"/>
</dbReference>
<dbReference type="Gene3D" id="3.40.50.720">
    <property type="entry name" value="NAD(P)-binding Rossmann-like Domain"/>
    <property type="match status" value="2"/>
</dbReference>
<reference evidence="4 5" key="1">
    <citation type="journal article" date="2015" name="Nature">
        <title>rRNA introns, odd ribosomes, and small enigmatic genomes across a large radiation of phyla.</title>
        <authorList>
            <person name="Brown C.T."/>
            <person name="Hug L.A."/>
            <person name="Thomas B.C."/>
            <person name="Sharon I."/>
            <person name="Castelle C.J."/>
            <person name="Singh A."/>
            <person name="Wilkins M.J."/>
            <person name="Williams K.H."/>
            <person name="Banfield J.F."/>
        </authorList>
    </citation>
    <scope>NUCLEOTIDE SEQUENCE [LARGE SCALE GENOMIC DNA]</scope>
</reference>
<dbReference type="InterPro" id="IPR014026">
    <property type="entry name" value="UDP-Glc/GDP-Man_DH_dimer"/>
</dbReference>
<dbReference type="Proteomes" id="UP000034445">
    <property type="component" value="Unassembled WGS sequence"/>
</dbReference>
<evidence type="ECO:0000259" key="2">
    <source>
        <dbReference type="Pfam" id="PF00984"/>
    </source>
</evidence>
<evidence type="ECO:0000259" key="3">
    <source>
        <dbReference type="Pfam" id="PF03721"/>
    </source>
</evidence>
<protein>
    <submittedName>
        <fullName evidence="4">UDP-glucose 6-dehydrogenase</fullName>
    </submittedName>
</protein>
<dbReference type="AlphaFoldDB" id="A0A0G1ZU01"/>
<dbReference type="SUPFAM" id="SSF51735">
    <property type="entry name" value="NAD(P)-binding Rossmann-fold domains"/>
    <property type="match status" value="1"/>
</dbReference>
<dbReference type="Gene3D" id="1.20.5.100">
    <property type="entry name" value="Cytochrome c1, transmembrane anchor, C-terminal"/>
    <property type="match status" value="1"/>
</dbReference>
<proteinExistence type="inferred from homology"/>
<dbReference type="GO" id="GO:0051287">
    <property type="term" value="F:NAD binding"/>
    <property type="evidence" value="ECO:0007669"/>
    <property type="project" value="InterPro"/>
</dbReference>